<dbReference type="SMART" id="SM00343">
    <property type="entry name" value="ZnF_C2HC"/>
    <property type="match status" value="2"/>
</dbReference>
<dbReference type="InterPro" id="IPR001878">
    <property type="entry name" value="Znf_CCHC"/>
</dbReference>
<feature type="compositionally biased region" description="Basic residues" evidence="2">
    <location>
        <begin position="208"/>
        <end position="217"/>
    </location>
</feature>
<dbReference type="OrthoDB" id="5978043at2759"/>
<keyword evidence="1" id="KW-0863">Zinc-finger</keyword>
<dbReference type="HOGENOM" id="CLU_995088_0_0_1"/>
<dbReference type="InterPro" id="IPR036875">
    <property type="entry name" value="Znf_CCHC_sf"/>
</dbReference>
<dbReference type="GeneID" id="6752491"/>
<protein>
    <recommendedName>
        <fullName evidence="3">CCHC-type domain-containing protein</fullName>
    </recommendedName>
</protein>
<evidence type="ECO:0000256" key="2">
    <source>
        <dbReference type="SAM" id="MobiDB-lite"/>
    </source>
</evidence>
<organism evidence="4 5">
    <name type="scientific">Trichoplax adhaerens</name>
    <name type="common">Trichoplax reptans</name>
    <dbReference type="NCBI Taxonomy" id="10228"/>
    <lineage>
        <taxon>Eukaryota</taxon>
        <taxon>Metazoa</taxon>
        <taxon>Placozoa</taxon>
        <taxon>Uniplacotomia</taxon>
        <taxon>Trichoplacea</taxon>
        <taxon>Trichoplacidae</taxon>
        <taxon>Trichoplax</taxon>
    </lineage>
</organism>
<dbReference type="KEGG" id="tad:TRIADDRAFT_55062"/>
<evidence type="ECO:0000313" key="5">
    <source>
        <dbReference type="Proteomes" id="UP000009022"/>
    </source>
</evidence>
<dbReference type="PhylomeDB" id="B3RQP2"/>
<feature type="compositionally biased region" description="Basic and acidic residues" evidence="2">
    <location>
        <begin position="188"/>
        <end position="207"/>
    </location>
</feature>
<dbReference type="Gene3D" id="4.10.60.10">
    <property type="entry name" value="Zinc finger, CCHC-type"/>
    <property type="match status" value="1"/>
</dbReference>
<accession>B3RQP2</accession>
<dbReference type="OMA" id="DNTRINH"/>
<dbReference type="GO" id="GO:0003676">
    <property type="term" value="F:nucleic acid binding"/>
    <property type="evidence" value="ECO:0007669"/>
    <property type="project" value="InterPro"/>
</dbReference>
<sequence length="280" mass="33399">MAEERQSTESKALQWNANDETLTAFLDRLQVELDDREIIDNQQCVSCLIRALPPLIRNGLKAMSNDQDVTQQDYQQVVEEIKQQCLPQAQPSKTVWWHRAQLYQRKQRSKESIEQYKNVLLTLAKHCQLHYHQDMMLTMVFIAGLRERSIRRRLLDYQQELNFIKVVDYALEIKAEKSAVETTQDNTRINHDSDHHDDHAEVDDNSKNPRRNRRREKRPQQARNTYHESKKSCYRCGSFAHLAASCTYRRLYCDWCGKKGHIVRECYEKMDYDDDYNYYD</sequence>
<evidence type="ECO:0000313" key="4">
    <source>
        <dbReference type="EMBL" id="EDV26729.1"/>
    </source>
</evidence>
<dbReference type="SUPFAM" id="SSF57756">
    <property type="entry name" value="Retrovirus zinc finger-like domains"/>
    <property type="match status" value="1"/>
</dbReference>
<dbReference type="STRING" id="10228.B3RQP2"/>
<dbReference type="RefSeq" id="XP_002110725.1">
    <property type="nucleotide sequence ID" value="XM_002110689.1"/>
</dbReference>
<feature type="region of interest" description="Disordered" evidence="2">
    <location>
        <begin position="180"/>
        <end position="226"/>
    </location>
</feature>
<dbReference type="GO" id="GO:0008270">
    <property type="term" value="F:zinc ion binding"/>
    <property type="evidence" value="ECO:0007669"/>
    <property type="project" value="UniProtKB-KW"/>
</dbReference>
<dbReference type="PANTHER" id="PTHR33198:SF19">
    <property type="entry name" value="CCHC-TYPE DOMAIN-CONTAINING PROTEIN"/>
    <property type="match status" value="1"/>
</dbReference>
<keyword evidence="5" id="KW-1185">Reference proteome</keyword>
<reference evidence="4 5" key="1">
    <citation type="journal article" date="2008" name="Nature">
        <title>The Trichoplax genome and the nature of placozoans.</title>
        <authorList>
            <person name="Srivastava M."/>
            <person name="Begovic E."/>
            <person name="Chapman J."/>
            <person name="Putnam N.H."/>
            <person name="Hellsten U."/>
            <person name="Kawashima T."/>
            <person name="Kuo A."/>
            <person name="Mitros T."/>
            <person name="Salamov A."/>
            <person name="Carpenter M.L."/>
            <person name="Signorovitch A.Y."/>
            <person name="Moreno M.A."/>
            <person name="Kamm K."/>
            <person name="Grimwood J."/>
            <person name="Schmutz J."/>
            <person name="Shapiro H."/>
            <person name="Grigoriev I.V."/>
            <person name="Buss L.W."/>
            <person name="Schierwater B."/>
            <person name="Dellaporta S.L."/>
            <person name="Rokhsar D.S."/>
        </authorList>
    </citation>
    <scope>NUCLEOTIDE SEQUENCE [LARGE SCALE GENOMIC DNA]</scope>
    <source>
        <strain evidence="4 5">Grell-BS-1999</strain>
    </source>
</reference>
<proteinExistence type="predicted"/>
<dbReference type="PROSITE" id="PS50158">
    <property type="entry name" value="ZF_CCHC"/>
    <property type="match status" value="2"/>
</dbReference>
<gene>
    <name evidence="4" type="ORF">TRIADDRAFT_55062</name>
</gene>
<dbReference type="PANTHER" id="PTHR33198">
    <property type="entry name" value="ANK_REP_REGION DOMAIN-CONTAINING PROTEIN-RELATED"/>
    <property type="match status" value="1"/>
</dbReference>
<dbReference type="Proteomes" id="UP000009022">
    <property type="component" value="Unassembled WGS sequence"/>
</dbReference>
<dbReference type="InParanoid" id="B3RQP2"/>
<name>B3RQP2_TRIAD</name>
<feature type="domain" description="CCHC-type" evidence="3">
    <location>
        <begin position="233"/>
        <end position="246"/>
    </location>
</feature>
<dbReference type="CTD" id="6752491"/>
<dbReference type="EMBL" id="DS985243">
    <property type="protein sequence ID" value="EDV26729.1"/>
    <property type="molecule type" value="Genomic_DNA"/>
</dbReference>
<dbReference type="AlphaFoldDB" id="B3RQP2"/>
<evidence type="ECO:0000259" key="3">
    <source>
        <dbReference type="PROSITE" id="PS50158"/>
    </source>
</evidence>
<evidence type="ECO:0000256" key="1">
    <source>
        <dbReference type="PROSITE-ProRule" id="PRU00047"/>
    </source>
</evidence>
<keyword evidence="1" id="KW-0479">Metal-binding</keyword>
<keyword evidence="1" id="KW-0862">Zinc</keyword>
<feature type="domain" description="CCHC-type" evidence="3">
    <location>
        <begin position="253"/>
        <end position="266"/>
    </location>
</feature>